<dbReference type="EMBL" id="CP060714">
    <property type="protein sequence ID" value="QNN56340.1"/>
    <property type="molecule type" value="Genomic_DNA"/>
</dbReference>
<evidence type="ECO:0000313" key="2">
    <source>
        <dbReference type="Proteomes" id="UP000515811"/>
    </source>
</evidence>
<proteinExistence type="predicted"/>
<organism evidence="1 2">
    <name type="scientific">Diaphorobacter ruginosibacter</name>
    <dbReference type="NCBI Taxonomy" id="1715720"/>
    <lineage>
        <taxon>Bacteria</taxon>
        <taxon>Pseudomonadati</taxon>
        <taxon>Pseudomonadota</taxon>
        <taxon>Betaproteobacteria</taxon>
        <taxon>Burkholderiales</taxon>
        <taxon>Comamonadaceae</taxon>
        <taxon>Diaphorobacter</taxon>
    </lineage>
</organism>
<gene>
    <name evidence="1" type="ORF">H9K76_17560</name>
</gene>
<accession>A0A7G9RL65</accession>
<protein>
    <submittedName>
        <fullName evidence="1">Uncharacterized protein</fullName>
    </submittedName>
</protein>
<evidence type="ECO:0000313" key="1">
    <source>
        <dbReference type="EMBL" id="QNN56340.1"/>
    </source>
</evidence>
<dbReference type="KEGG" id="drg:H9K76_17560"/>
<name>A0A7G9RL65_9BURK</name>
<dbReference type="AlphaFoldDB" id="A0A7G9RL65"/>
<dbReference type="Proteomes" id="UP000515811">
    <property type="component" value="Chromosome"/>
</dbReference>
<reference evidence="1 2" key="1">
    <citation type="submission" date="2020-08" db="EMBL/GenBank/DDBJ databases">
        <title>Genome sequence of Diaphorobacter ruginosibacter DSM 27467T.</title>
        <authorList>
            <person name="Hyun D.-W."/>
            <person name="Bae J.-W."/>
        </authorList>
    </citation>
    <scope>NUCLEOTIDE SEQUENCE [LARGE SCALE GENOMIC DNA]</scope>
    <source>
        <strain evidence="1 2">DSM 27467</strain>
    </source>
</reference>
<keyword evidence="2" id="KW-1185">Reference proteome</keyword>
<dbReference type="RefSeq" id="WP_187596606.1">
    <property type="nucleotide sequence ID" value="NZ_CP060714.1"/>
</dbReference>
<sequence length="115" mass="12440">MPGQRRETKGIAECLRLMSQCDVNDWLIRRKGGAWMKAKRMTHCLGLKKTAFGTTRVEVRGASDASAGGLRPCSSDMIQAVKNHIFVIALSAGPGVRQFLGPGPTQDSVFSVSMC</sequence>